<dbReference type="Proteomes" id="UP000799439">
    <property type="component" value="Unassembled WGS sequence"/>
</dbReference>
<evidence type="ECO:0000313" key="11">
    <source>
        <dbReference type="Proteomes" id="UP000799439"/>
    </source>
</evidence>
<feature type="chain" id="PRO_5040551248" description="Arginine biosynthesis bifunctional protein ArgJ beta chain" evidence="9">
    <location>
        <begin position="248"/>
        <end position="477"/>
    </location>
</feature>
<dbReference type="GO" id="GO:0006526">
    <property type="term" value="P:L-arginine biosynthetic process"/>
    <property type="evidence" value="ECO:0007669"/>
    <property type="project" value="UniProtKB-UniRule"/>
</dbReference>
<dbReference type="NCBIfam" id="TIGR00120">
    <property type="entry name" value="ArgJ"/>
    <property type="match status" value="1"/>
</dbReference>
<protein>
    <recommendedName>
        <fullName evidence="9">Arginine biosynthesis bifunctional protein ArgJ, mitochondrial</fullName>
    </recommendedName>
    <domain>
        <recommendedName>
            <fullName evidence="9">Glutamate N-acetyltransferase</fullName>
            <shortName evidence="9">GAT</shortName>
            <ecNumber evidence="9">2.3.1.35</ecNumber>
        </recommendedName>
        <alternativeName>
            <fullName evidence="9">Ornithine acetyltransferase</fullName>
            <shortName evidence="9">OATase</shortName>
        </alternativeName>
        <alternativeName>
            <fullName evidence="9">Ornithine transacetylase</fullName>
        </alternativeName>
    </domain>
    <domain>
        <recommendedName>
            <fullName evidence="9">Amino-acid acetyltransferase</fullName>
            <ecNumber evidence="9">2.3.1.1</ecNumber>
        </recommendedName>
        <alternativeName>
            <fullName evidence="9">N-acetylglutamate synthase</fullName>
            <shortName evidence="9">AGS</shortName>
        </alternativeName>
    </domain>
    <component>
        <recommendedName>
            <fullName evidence="9">Arginine biosynthesis bifunctional protein ArgJ alpha chain</fullName>
        </recommendedName>
    </component>
    <component>
        <recommendedName>
            <fullName evidence="9">Arginine biosynthesis bifunctional protein ArgJ beta chain</fullName>
        </recommendedName>
    </component>
</protein>
<dbReference type="OrthoDB" id="4199794at2759"/>
<dbReference type="PANTHER" id="PTHR23100:SF0">
    <property type="entry name" value="ARGININE BIOSYNTHESIS BIFUNCTIONAL PROTEIN ARGJ, MITOCHONDRIAL"/>
    <property type="match status" value="1"/>
</dbReference>
<dbReference type="FunFam" id="3.10.20.340:FF:000002">
    <property type="entry name" value="Arginine biosynthesis bifunctional protein ArgJ, mitochondrial"/>
    <property type="match status" value="1"/>
</dbReference>
<feature type="active site" description="Nucleophile" evidence="9">
    <location>
        <position position="248"/>
    </location>
</feature>
<evidence type="ECO:0000256" key="4">
    <source>
        <dbReference type="ARBA" id="ARBA00022679"/>
    </source>
</evidence>
<dbReference type="InterPro" id="IPR002813">
    <property type="entry name" value="Arg_biosynth_ArgJ"/>
</dbReference>
<dbReference type="GO" id="GO:0004358">
    <property type="term" value="F:L-glutamate N-acetyltransferase activity, acting on acetyl-L-ornithine as donor"/>
    <property type="evidence" value="ECO:0007669"/>
    <property type="project" value="UniProtKB-UniRule"/>
</dbReference>
<evidence type="ECO:0000256" key="7">
    <source>
        <dbReference type="ARBA" id="ARBA00023268"/>
    </source>
</evidence>
<comment type="pathway">
    <text evidence="9">Amino-acid biosynthesis; L-arginine biosynthesis; L-ornithine and N-acetyl-L-glutamate from L-glutamate and N(2)-acetyl-L-ornithine (cyclic): step 1/1.</text>
</comment>
<keyword evidence="4 9" id="KW-0808">Transferase</keyword>
<dbReference type="FunFam" id="3.60.70.12:FF:000002">
    <property type="entry name" value="Arginine biosynthesis bifunctional protein ArgJ, mitochondrial"/>
    <property type="match status" value="1"/>
</dbReference>
<accession>A0A9P4JB01</accession>
<feature type="site" description="Involved in the stabilization of negative charge on the oxyanion by the formation of the oxyanion hole" evidence="9">
    <location>
        <position position="169"/>
    </location>
</feature>
<evidence type="ECO:0000313" key="10">
    <source>
        <dbReference type="EMBL" id="KAF2158166.1"/>
    </source>
</evidence>
<reference evidence="10" key="1">
    <citation type="journal article" date="2020" name="Stud. Mycol.">
        <title>101 Dothideomycetes genomes: a test case for predicting lifestyles and emergence of pathogens.</title>
        <authorList>
            <person name="Haridas S."/>
            <person name="Albert R."/>
            <person name="Binder M."/>
            <person name="Bloem J."/>
            <person name="Labutti K."/>
            <person name="Salamov A."/>
            <person name="Andreopoulos B."/>
            <person name="Baker S."/>
            <person name="Barry K."/>
            <person name="Bills G."/>
            <person name="Bluhm B."/>
            <person name="Cannon C."/>
            <person name="Castanera R."/>
            <person name="Culley D."/>
            <person name="Daum C."/>
            <person name="Ezra D."/>
            <person name="Gonzalez J."/>
            <person name="Henrissat B."/>
            <person name="Kuo A."/>
            <person name="Liang C."/>
            <person name="Lipzen A."/>
            <person name="Lutzoni F."/>
            <person name="Magnuson J."/>
            <person name="Mondo S."/>
            <person name="Nolan M."/>
            <person name="Ohm R."/>
            <person name="Pangilinan J."/>
            <person name="Park H.-J."/>
            <person name="Ramirez L."/>
            <person name="Alfaro M."/>
            <person name="Sun H."/>
            <person name="Tritt A."/>
            <person name="Yoshinaga Y."/>
            <person name="Zwiers L.-H."/>
            <person name="Turgeon B."/>
            <person name="Goodwin S."/>
            <person name="Spatafora J."/>
            <person name="Crous P."/>
            <person name="Grigoriev I."/>
        </authorList>
    </citation>
    <scope>NUCLEOTIDE SEQUENCE</scope>
    <source>
        <strain evidence="10">CBS 260.36</strain>
    </source>
</reference>
<dbReference type="Gene3D" id="3.10.20.340">
    <property type="entry name" value="ArgJ beta chain, C-terminal domain"/>
    <property type="match status" value="1"/>
</dbReference>
<evidence type="ECO:0000256" key="9">
    <source>
        <dbReference type="HAMAP-Rule" id="MF_03124"/>
    </source>
</evidence>
<comment type="catalytic activity">
    <reaction evidence="9">
        <text>N(2)-acetyl-L-ornithine + L-glutamate = N-acetyl-L-glutamate + L-ornithine</text>
        <dbReference type="Rhea" id="RHEA:15349"/>
        <dbReference type="ChEBI" id="CHEBI:29985"/>
        <dbReference type="ChEBI" id="CHEBI:44337"/>
        <dbReference type="ChEBI" id="CHEBI:46911"/>
        <dbReference type="ChEBI" id="CHEBI:57805"/>
        <dbReference type="EC" id="2.3.1.35"/>
    </reaction>
</comment>
<keyword evidence="2 9" id="KW-0055">Arginine biosynthesis</keyword>
<feature type="binding site" evidence="9">
    <location>
        <position position="477"/>
    </location>
    <ligand>
        <name>substrate</name>
    </ligand>
</feature>
<dbReference type="Gene3D" id="3.60.70.12">
    <property type="entry name" value="L-amino peptidase D-ALA esterase/amidase"/>
    <property type="match status" value="1"/>
</dbReference>
<dbReference type="NCBIfam" id="NF003802">
    <property type="entry name" value="PRK05388.1"/>
    <property type="match status" value="1"/>
</dbReference>
<feature type="binding site" evidence="9">
    <location>
        <position position="248"/>
    </location>
    <ligand>
        <name>substrate</name>
    </ligand>
</feature>
<comment type="caution">
    <text evidence="10">The sequence shown here is derived from an EMBL/GenBank/DDBJ whole genome shotgun (WGS) entry which is preliminary data.</text>
</comment>
<comment type="pathway">
    <text evidence="9">Amino-acid biosynthesis; L-arginine biosynthesis; N(2)-acetyl-L-ornithine from L-glutamate: step 1/4.</text>
</comment>
<dbReference type="GO" id="GO:0006592">
    <property type="term" value="P:ornithine biosynthetic process"/>
    <property type="evidence" value="ECO:0007669"/>
    <property type="project" value="TreeGrafter"/>
</dbReference>
<gene>
    <name evidence="10" type="ORF">K461DRAFT_274414</name>
</gene>
<feature type="binding site" evidence="9">
    <location>
        <position position="472"/>
    </location>
    <ligand>
        <name>substrate</name>
    </ligand>
</feature>
<keyword evidence="8 9" id="KW-0012">Acyltransferase</keyword>
<evidence type="ECO:0000256" key="6">
    <source>
        <dbReference type="ARBA" id="ARBA00023128"/>
    </source>
</evidence>
<evidence type="ECO:0000256" key="2">
    <source>
        <dbReference type="ARBA" id="ARBA00022571"/>
    </source>
</evidence>
<keyword evidence="11" id="KW-1185">Reference proteome</keyword>
<proteinExistence type="inferred from homology"/>
<comment type="PTM">
    <text evidence="9">The alpha and beta chains are autoproteolytically processed from a single precursor protein within the mitochondrion.</text>
</comment>
<keyword evidence="3 9" id="KW-0028">Amino-acid biosynthesis</keyword>
<keyword evidence="6 9" id="KW-0496">Mitochondrion</keyword>
<feature type="site" description="Involved in the stabilization of negative charge on the oxyanion by the formation of the oxyanion hole" evidence="9">
    <location>
        <position position="170"/>
    </location>
</feature>
<feature type="site" description="Cleavage; by autolysis" evidence="9">
    <location>
        <begin position="247"/>
        <end position="248"/>
    </location>
</feature>
<organism evidence="10 11">
    <name type="scientific">Myriangium duriaei CBS 260.36</name>
    <dbReference type="NCBI Taxonomy" id="1168546"/>
    <lineage>
        <taxon>Eukaryota</taxon>
        <taxon>Fungi</taxon>
        <taxon>Dikarya</taxon>
        <taxon>Ascomycota</taxon>
        <taxon>Pezizomycotina</taxon>
        <taxon>Dothideomycetes</taxon>
        <taxon>Dothideomycetidae</taxon>
        <taxon>Myriangiales</taxon>
        <taxon>Myriangiaceae</taxon>
        <taxon>Myriangium</taxon>
    </lineage>
</organism>
<dbReference type="EC" id="2.3.1.35" evidence="9"/>
<evidence type="ECO:0000256" key="8">
    <source>
        <dbReference type="ARBA" id="ARBA00023315"/>
    </source>
</evidence>
<dbReference type="GO" id="GO:0004042">
    <property type="term" value="F:L-glutamate N-acetyltransferase activity"/>
    <property type="evidence" value="ECO:0007669"/>
    <property type="project" value="UniProtKB-UniRule"/>
</dbReference>
<evidence type="ECO:0000256" key="3">
    <source>
        <dbReference type="ARBA" id="ARBA00022605"/>
    </source>
</evidence>
<evidence type="ECO:0000256" key="5">
    <source>
        <dbReference type="ARBA" id="ARBA00022813"/>
    </source>
</evidence>
<dbReference type="AlphaFoldDB" id="A0A9P4JB01"/>
<dbReference type="GO" id="GO:0005759">
    <property type="term" value="C:mitochondrial matrix"/>
    <property type="evidence" value="ECO:0007669"/>
    <property type="project" value="UniProtKB-SubCell"/>
</dbReference>
<feature type="binding site" evidence="9">
    <location>
        <position position="338"/>
    </location>
    <ligand>
        <name>substrate</name>
    </ligand>
</feature>
<dbReference type="SUPFAM" id="SSF56266">
    <property type="entry name" value="DmpA/ArgJ-like"/>
    <property type="match status" value="1"/>
</dbReference>
<comment type="catalytic activity">
    <reaction evidence="9">
        <text>L-glutamate + acetyl-CoA = N-acetyl-L-glutamate + CoA + H(+)</text>
        <dbReference type="Rhea" id="RHEA:24292"/>
        <dbReference type="ChEBI" id="CHEBI:15378"/>
        <dbReference type="ChEBI" id="CHEBI:29985"/>
        <dbReference type="ChEBI" id="CHEBI:44337"/>
        <dbReference type="ChEBI" id="CHEBI:57287"/>
        <dbReference type="ChEBI" id="CHEBI:57288"/>
        <dbReference type="EC" id="2.3.1.1"/>
    </reaction>
</comment>
<comment type="similarity">
    <text evidence="1 9">Belongs to the ArgJ family.</text>
</comment>
<dbReference type="CDD" id="cd02152">
    <property type="entry name" value="OAT"/>
    <property type="match status" value="1"/>
</dbReference>
<name>A0A9P4JB01_9PEZI</name>
<feature type="binding site" evidence="9">
    <location>
        <position position="208"/>
    </location>
    <ligand>
        <name>substrate</name>
    </ligand>
</feature>
<dbReference type="Pfam" id="PF01960">
    <property type="entry name" value="ArgJ"/>
    <property type="match status" value="1"/>
</dbReference>
<keyword evidence="5 9" id="KW-0068">Autocatalytic cleavage</keyword>
<keyword evidence="7 9" id="KW-0511">Multifunctional enzyme</keyword>
<comment type="subcellular location">
    <subcellularLocation>
        <location evidence="9">Mitochondrion matrix</location>
    </subcellularLocation>
</comment>
<dbReference type="HAMAP" id="MF_01106">
    <property type="entry name" value="ArgJ"/>
    <property type="match status" value="1"/>
</dbReference>
<dbReference type="InterPro" id="IPR042195">
    <property type="entry name" value="ArgJ_beta_C"/>
</dbReference>
<sequence length="477" mass="50611">MALPIRPTLQAVRKFAVAQAQCRFYSAPTDGSIPAAKQRFVSNEGIYPKGFVVGSAHAGVKPSNTTRDDVAIVASEELCAAATFFTKNKFAAPPVTVSRNIVRKRKGSGLQGVVINSGCANAVTGKDGFADALSMSRAMDDLFGGQTESDGQIQGNDDASLGRSLVMSTGVIGQRLPIDKILSTIPKIKSKLGSSHEHWLSVAKAVMTTDTFPKLVSRQFTLPSDPNTTYTLAGFSKGAGMIHPNMATMLSVICTDVRILPAQLQEAGKDAVNESFNSITIDGDTSTNDSLAIFANGAATPPSSNGIEEFKGPDFKHFRKELKALAADLAKLVVLDGEGATKFVTIRVKAASVADGRIVGRSIAVSPLVKTALYGKDANWGRILCAIGNVRNPVIDPSSVSVSFDIPGTKSGHLSLVEKGRPQLPIDEAVAKQILDEEAVTINVDLISDSSVEGFYSTVWTCDLSHEYITINGDYRT</sequence>
<dbReference type="InterPro" id="IPR016117">
    <property type="entry name" value="ArgJ-like_dom_sf"/>
</dbReference>
<dbReference type="PANTHER" id="PTHR23100">
    <property type="entry name" value="ARGININE BIOSYNTHESIS BIFUNCTIONAL PROTEIN ARGJ"/>
    <property type="match status" value="1"/>
</dbReference>
<evidence type="ECO:0000256" key="1">
    <source>
        <dbReference type="ARBA" id="ARBA00006774"/>
    </source>
</evidence>
<dbReference type="EC" id="2.3.1.1" evidence="9"/>
<feature type="chain" id="PRO_5040551247" description="Arginine biosynthesis bifunctional protein ArgJ alpha chain" evidence="9">
    <location>
        <begin position="1"/>
        <end position="247"/>
    </location>
</feature>
<dbReference type="EMBL" id="ML996081">
    <property type="protein sequence ID" value="KAF2158166.1"/>
    <property type="molecule type" value="Genomic_DNA"/>
</dbReference>
<comment type="subunit">
    <text evidence="9">Heterodimer of an alpha and a beta chain.</text>
</comment>
<dbReference type="Gene3D" id="3.30.2330.10">
    <property type="entry name" value="arginine biosynthesis bifunctional protein suprefamily"/>
    <property type="match status" value="1"/>
</dbReference>
<comment type="function">
    <text evidence="9">Catalyzes two activities which are involved in the cyclic version of arginine biosynthesis: the synthesis of acetylglutamate from glutamate and acetyl-CoA, and of ornithine by transacetylation between acetylornithine and glutamate.</text>
</comment>
<feature type="binding site" evidence="9">
    <location>
        <position position="237"/>
    </location>
    <ligand>
        <name>substrate</name>
    </ligand>
</feature>